<feature type="region of interest" description="Disordered" evidence="6">
    <location>
        <begin position="1"/>
        <end position="44"/>
    </location>
</feature>
<keyword evidence="2 4" id="KW-0689">Ribosomal protein</keyword>
<dbReference type="RefSeq" id="WP_258567899.1">
    <property type="nucleotide sequence ID" value="NZ_CP092900.1"/>
</dbReference>
<evidence type="ECO:0000256" key="4">
    <source>
        <dbReference type="HAMAP-Rule" id="MF_00514"/>
    </source>
</evidence>
<dbReference type="SUPFAM" id="SSF143034">
    <property type="entry name" value="L35p-like"/>
    <property type="match status" value="1"/>
</dbReference>
<dbReference type="InterPro" id="IPR021137">
    <property type="entry name" value="Ribosomal_bL35-like"/>
</dbReference>
<dbReference type="Proteomes" id="UP001055955">
    <property type="component" value="Chromosome"/>
</dbReference>
<keyword evidence="8" id="KW-1185">Reference proteome</keyword>
<evidence type="ECO:0000256" key="6">
    <source>
        <dbReference type="SAM" id="MobiDB-lite"/>
    </source>
</evidence>
<evidence type="ECO:0000256" key="1">
    <source>
        <dbReference type="ARBA" id="ARBA00006598"/>
    </source>
</evidence>
<keyword evidence="3 4" id="KW-0687">Ribonucleoprotein</keyword>
<dbReference type="Gene3D" id="4.10.410.60">
    <property type="match status" value="1"/>
</dbReference>
<dbReference type="HAMAP" id="MF_00514">
    <property type="entry name" value="Ribosomal_bL35"/>
    <property type="match status" value="1"/>
</dbReference>
<accession>A0ABY5DJX8</accession>
<dbReference type="NCBIfam" id="TIGR00001">
    <property type="entry name" value="rpmI_bact"/>
    <property type="match status" value="1"/>
</dbReference>
<proteinExistence type="inferred from homology"/>
<evidence type="ECO:0000256" key="5">
    <source>
        <dbReference type="RuleBase" id="RU000568"/>
    </source>
</evidence>
<evidence type="ECO:0000256" key="3">
    <source>
        <dbReference type="ARBA" id="ARBA00023274"/>
    </source>
</evidence>
<comment type="similarity">
    <text evidence="1 4 5">Belongs to the bacterial ribosomal protein bL35 family.</text>
</comment>
<reference evidence="7 8" key="1">
    <citation type="journal article" date="2022" name="Nat. Microbiol.">
        <title>The microbiome of a bacterivorous marine choanoflagellate contains a resource-demanding obligate bacterial associate.</title>
        <authorList>
            <person name="Needham D.M."/>
            <person name="Poirier C."/>
            <person name="Bachy C."/>
            <person name="George E.E."/>
            <person name="Wilken S."/>
            <person name="Yung C.C.M."/>
            <person name="Limardo A.J."/>
            <person name="Morando M."/>
            <person name="Sudek L."/>
            <person name="Malmstrom R.R."/>
            <person name="Keeling P.J."/>
            <person name="Santoro A.E."/>
            <person name="Worden A.Z."/>
        </authorList>
    </citation>
    <scope>NUCLEOTIDE SEQUENCE [LARGE SCALE GENOMIC DNA]</scope>
    <source>
        <strain evidence="7 8">Comchoano-1</strain>
    </source>
</reference>
<feature type="compositionally biased region" description="Basic residues" evidence="6">
    <location>
        <begin position="1"/>
        <end position="16"/>
    </location>
</feature>
<dbReference type="PROSITE" id="PS00936">
    <property type="entry name" value="RIBOSOMAL_L35"/>
    <property type="match status" value="1"/>
</dbReference>
<gene>
    <name evidence="4 7" type="primary">rpmI</name>
    <name evidence="7" type="ORF">MMH89_02600</name>
</gene>
<evidence type="ECO:0000313" key="8">
    <source>
        <dbReference type="Proteomes" id="UP001055955"/>
    </source>
</evidence>
<dbReference type="EMBL" id="CP092900">
    <property type="protein sequence ID" value="UTC24115.1"/>
    <property type="molecule type" value="Genomic_DNA"/>
</dbReference>
<dbReference type="InterPro" id="IPR037229">
    <property type="entry name" value="Ribosomal_bL35_sf"/>
</dbReference>
<dbReference type="GO" id="GO:0005840">
    <property type="term" value="C:ribosome"/>
    <property type="evidence" value="ECO:0007669"/>
    <property type="project" value="UniProtKB-KW"/>
</dbReference>
<sequence length="75" mass="8491">MAKKAKTNRGAAKRFKANSAGTLIKRRRSNRSHILSKRASNQKRRLRTTNLVVNAAKVFGVFKLLRKKIVSAKSR</sequence>
<dbReference type="Pfam" id="PF01632">
    <property type="entry name" value="Ribosomal_L35p"/>
    <property type="match status" value="1"/>
</dbReference>
<dbReference type="PRINTS" id="PR00064">
    <property type="entry name" value="RIBOSOMALL35"/>
</dbReference>
<evidence type="ECO:0000256" key="2">
    <source>
        <dbReference type="ARBA" id="ARBA00022980"/>
    </source>
</evidence>
<protein>
    <recommendedName>
        <fullName evidence="4">Large ribosomal subunit protein bL35</fullName>
    </recommendedName>
</protein>
<feature type="compositionally biased region" description="Basic residues" evidence="6">
    <location>
        <begin position="24"/>
        <end position="44"/>
    </location>
</feature>
<name>A0ABY5DJX8_9GAMM</name>
<organism evidence="7 8">
    <name type="scientific">Candidatus Comchoanobacter bicostacola</name>
    <dbReference type="NCBI Taxonomy" id="2919598"/>
    <lineage>
        <taxon>Bacteria</taxon>
        <taxon>Pseudomonadati</taxon>
        <taxon>Pseudomonadota</taxon>
        <taxon>Gammaproteobacteria</taxon>
        <taxon>Candidatus Comchoanobacterales</taxon>
        <taxon>Candidatus Comchoanobacteraceae</taxon>
        <taxon>Candidatus Comchoanobacter</taxon>
    </lineage>
</organism>
<dbReference type="InterPro" id="IPR001706">
    <property type="entry name" value="Ribosomal_bL35"/>
</dbReference>
<dbReference type="InterPro" id="IPR018265">
    <property type="entry name" value="Ribosomal_bL35_CS"/>
</dbReference>
<evidence type="ECO:0000313" key="7">
    <source>
        <dbReference type="EMBL" id="UTC24115.1"/>
    </source>
</evidence>